<evidence type="ECO:0000256" key="4">
    <source>
        <dbReference type="ARBA" id="ARBA00026121"/>
    </source>
</evidence>
<organism evidence="9 10">
    <name type="scientific">Mytilus edulis</name>
    <name type="common">Blue mussel</name>
    <dbReference type="NCBI Taxonomy" id="6550"/>
    <lineage>
        <taxon>Eukaryota</taxon>
        <taxon>Metazoa</taxon>
        <taxon>Spiralia</taxon>
        <taxon>Lophotrochozoa</taxon>
        <taxon>Mollusca</taxon>
        <taxon>Bivalvia</taxon>
        <taxon>Autobranchia</taxon>
        <taxon>Pteriomorphia</taxon>
        <taxon>Mytilida</taxon>
        <taxon>Mytiloidea</taxon>
        <taxon>Mytilidae</taxon>
        <taxon>Mytilinae</taxon>
        <taxon>Mytilus</taxon>
    </lineage>
</organism>
<dbReference type="PANTHER" id="PTHR43107">
    <property type="entry name" value="LONG-CHAIN FATTY ACID TRANSPORT PROTEIN"/>
    <property type="match status" value="1"/>
</dbReference>
<evidence type="ECO:0000256" key="6">
    <source>
        <dbReference type="ARBA" id="ARBA00041297"/>
    </source>
</evidence>
<gene>
    <name evidence="9" type="ORF">MEDL_45892</name>
</gene>
<dbReference type="GO" id="GO:0005324">
    <property type="term" value="F:long-chain fatty acid transmembrane transporter activity"/>
    <property type="evidence" value="ECO:0007669"/>
    <property type="project" value="TreeGrafter"/>
</dbReference>
<dbReference type="EMBL" id="CAJPWZ010002201">
    <property type="protein sequence ID" value="CAG2233254.1"/>
    <property type="molecule type" value="Genomic_DNA"/>
</dbReference>
<dbReference type="Gene3D" id="3.30.300.30">
    <property type="match status" value="1"/>
</dbReference>
<dbReference type="PROSITE" id="PS00455">
    <property type="entry name" value="AMP_BINDING"/>
    <property type="match status" value="1"/>
</dbReference>
<evidence type="ECO:0000256" key="7">
    <source>
        <dbReference type="ARBA" id="ARBA00048666"/>
    </source>
</evidence>
<evidence type="ECO:0000256" key="2">
    <source>
        <dbReference type="ARBA" id="ARBA00022598"/>
    </source>
</evidence>
<dbReference type="InterPro" id="IPR000873">
    <property type="entry name" value="AMP-dep_synth/lig_dom"/>
</dbReference>
<evidence type="ECO:0000313" key="9">
    <source>
        <dbReference type="EMBL" id="CAG2233254.1"/>
    </source>
</evidence>
<keyword evidence="10" id="KW-1185">Reference proteome</keyword>
<dbReference type="InterPro" id="IPR020845">
    <property type="entry name" value="AMP-binding_CS"/>
</dbReference>
<dbReference type="EC" id="6.2.1.3" evidence="4"/>
<feature type="domain" description="AMP-dependent synthetase/ligase" evidence="8">
    <location>
        <begin position="60"/>
        <end position="382"/>
    </location>
</feature>
<dbReference type="GO" id="GO:0005789">
    <property type="term" value="C:endoplasmic reticulum membrane"/>
    <property type="evidence" value="ECO:0007669"/>
    <property type="project" value="TreeGrafter"/>
</dbReference>
<reference evidence="9" key="1">
    <citation type="submission" date="2021-03" db="EMBL/GenBank/DDBJ databases">
        <authorList>
            <person name="Bekaert M."/>
        </authorList>
    </citation>
    <scope>NUCLEOTIDE SEQUENCE</scope>
</reference>
<evidence type="ECO:0000256" key="5">
    <source>
        <dbReference type="ARBA" id="ARBA00036527"/>
    </source>
</evidence>
<evidence type="ECO:0000256" key="3">
    <source>
        <dbReference type="ARBA" id="ARBA00022832"/>
    </source>
</evidence>
<dbReference type="InterPro" id="IPR042099">
    <property type="entry name" value="ANL_N_sf"/>
</dbReference>
<dbReference type="SUPFAM" id="SSF56801">
    <property type="entry name" value="Acetyl-CoA synthetase-like"/>
    <property type="match status" value="1"/>
</dbReference>
<dbReference type="OrthoDB" id="288590at2759"/>
<dbReference type="Pfam" id="PF00501">
    <property type="entry name" value="AMP-binding"/>
    <property type="match status" value="1"/>
</dbReference>
<dbReference type="FunFam" id="3.30.300.30:FF:000002">
    <property type="entry name" value="Long-chain fatty acid transport protein 1"/>
    <property type="match status" value="1"/>
</dbReference>
<evidence type="ECO:0000256" key="1">
    <source>
        <dbReference type="ARBA" id="ARBA00006432"/>
    </source>
</evidence>
<dbReference type="AlphaFoldDB" id="A0A8S3TI71"/>
<name>A0A8S3TI71_MYTED</name>
<dbReference type="GO" id="GO:0044539">
    <property type="term" value="P:long-chain fatty acid import into cell"/>
    <property type="evidence" value="ECO:0007669"/>
    <property type="project" value="TreeGrafter"/>
</dbReference>
<accession>A0A8S3TI71</accession>
<dbReference type="PANTHER" id="PTHR43107:SF22">
    <property type="entry name" value="VERY LONG-CHAIN ACYL-COA SYNTHETASE"/>
    <property type="match status" value="1"/>
</dbReference>
<dbReference type="InterPro" id="IPR045851">
    <property type="entry name" value="AMP-bd_C_sf"/>
</dbReference>
<protein>
    <recommendedName>
        <fullName evidence="4">long-chain-fatty-acid--CoA ligase</fullName>
        <ecNumber evidence="4">6.2.1.3</ecNumber>
    </recommendedName>
    <alternativeName>
        <fullName evidence="6">Long-chain-fatty-acid--CoA ligase</fullName>
    </alternativeName>
</protein>
<dbReference type="Proteomes" id="UP000683360">
    <property type="component" value="Unassembled WGS sequence"/>
</dbReference>
<evidence type="ECO:0000259" key="8">
    <source>
        <dbReference type="Pfam" id="PF00501"/>
    </source>
</evidence>
<keyword evidence="3" id="KW-0443">Lipid metabolism</keyword>
<dbReference type="Gene3D" id="3.40.50.12780">
    <property type="entry name" value="N-terminal domain of ligase-like"/>
    <property type="match status" value="1"/>
</dbReference>
<keyword evidence="3" id="KW-0276">Fatty acid metabolism</keyword>
<keyword evidence="2" id="KW-0436">Ligase</keyword>
<evidence type="ECO:0000313" key="10">
    <source>
        <dbReference type="Proteomes" id="UP000683360"/>
    </source>
</evidence>
<comment type="catalytic activity">
    <reaction evidence="7">
        <text>tetracosanoate + ATP + CoA = tetracosanoyl-CoA + AMP + diphosphate</text>
        <dbReference type="Rhea" id="RHEA:33639"/>
        <dbReference type="ChEBI" id="CHEBI:30616"/>
        <dbReference type="ChEBI" id="CHEBI:31014"/>
        <dbReference type="ChEBI" id="CHEBI:33019"/>
        <dbReference type="ChEBI" id="CHEBI:57287"/>
        <dbReference type="ChEBI" id="CHEBI:65052"/>
        <dbReference type="ChEBI" id="CHEBI:456215"/>
    </reaction>
    <physiologicalReaction direction="left-to-right" evidence="7">
        <dbReference type="Rhea" id="RHEA:33640"/>
    </physiologicalReaction>
</comment>
<comment type="similarity">
    <text evidence="1">Belongs to the ATP-dependent AMP-binding enzyme family.</text>
</comment>
<dbReference type="GO" id="GO:0005886">
    <property type="term" value="C:plasma membrane"/>
    <property type="evidence" value="ECO:0007669"/>
    <property type="project" value="TreeGrafter"/>
</dbReference>
<dbReference type="GO" id="GO:0004467">
    <property type="term" value="F:long-chain fatty acid-CoA ligase activity"/>
    <property type="evidence" value="ECO:0007669"/>
    <property type="project" value="UniProtKB-EC"/>
</dbReference>
<sequence>MSSTHKALLGAAGAAGVGLASWRLFFPYIGDDIRTIRATKRTAGAIMKAMMEDKRIIDQFEAAVAKHPKKTFVIFEDKYYTYEFVDSMANRIANAVQKLNIKQTDTVAMMIYNEPAFVWTFLGLQKLGIAAAFVNFHLKSKPLAHSIAVSEAKALIVGEGDELLASIDEIRDELSSLPIYVFGKCRAELDDRYVSMDDLLLVANPVPICKVFRQSVSPLHPICYIYTSGTTGLPKPAIINQTKAIGLSKSFLFFNFNENDIAYICTPLYHSAATVLGFFNTIDVGATILIGRKFSARAYFDEVRKHNVTVIQYIGEMCRYLIRVPPNDLDKVHKVRVAIGNGLRPDIWEEFKGRFNIPLIAEFFGATEGTTGTWNILNKPGDKNGCVILKPGEEGLFISGVPEYITAFYKGTKEMNEKKIVRNAFKDGDVFFNFGDLFYLDKHYYMYFRDRVGDTFRWKSENVSTREVSDAISTLPFIQDANVYGVQIQGADGRAGMAAITFNHGISVTTELLQQMYRKIEHELPSYARPIFLRILNEQIVTQTMKHRKIELVEEGFDPNKVTDPLYVLDNLAKTYVPLSLDNYSQVIHSKL</sequence>
<proteinExistence type="inferred from homology"/>
<comment type="caution">
    <text evidence="9">The sequence shown here is derived from an EMBL/GenBank/DDBJ whole genome shotgun (WGS) entry which is preliminary data.</text>
</comment>
<comment type="catalytic activity">
    <reaction evidence="5">
        <text>a very long-chain fatty acid + ATP + CoA = a very long-chain fatty acyl-CoA + AMP + diphosphate</text>
        <dbReference type="Rhea" id="RHEA:54536"/>
        <dbReference type="ChEBI" id="CHEBI:30616"/>
        <dbReference type="ChEBI" id="CHEBI:33019"/>
        <dbReference type="ChEBI" id="CHEBI:57287"/>
        <dbReference type="ChEBI" id="CHEBI:58950"/>
        <dbReference type="ChEBI" id="CHEBI:138261"/>
        <dbReference type="ChEBI" id="CHEBI:456215"/>
    </reaction>
    <physiologicalReaction direction="left-to-right" evidence="5">
        <dbReference type="Rhea" id="RHEA:54537"/>
    </physiologicalReaction>
</comment>